<organism evidence="1 2">
    <name type="scientific">Roseateles oligotrophus</name>
    <dbReference type="NCBI Taxonomy" id="1769250"/>
    <lineage>
        <taxon>Bacteria</taxon>
        <taxon>Pseudomonadati</taxon>
        <taxon>Pseudomonadota</taxon>
        <taxon>Betaproteobacteria</taxon>
        <taxon>Burkholderiales</taxon>
        <taxon>Sphaerotilaceae</taxon>
        <taxon>Roseateles</taxon>
    </lineage>
</organism>
<dbReference type="EMBL" id="JAJIRN010000008">
    <property type="protein sequence ID" value="MCV2369945.1"/>
    <property type="molecule type" value="Genomic_DNA"/>
</dbReference>
<dbReference type="RefSeq" id="WP_263572535.1">
    <property type="nucleotide sequence ID" value="NZ_JAJIRN010000008.1"/>
</dbReference>
<dbReference type="Proteomes" id="UP001209701">
    <property type="component" value="Unassembled WGS sequence"/>
</dbReference>
<sequence length="63" mass="6708">MAIKKVAATKAKGHDLAVCGPSDFRTPSLKMATVFLALVTGSRTLPNLQPVLALNERYCAAHL</sequence>
<proteinExistence type="predicted"/>
<protein>
    <submittedName>
        <fullName evidence="1">Uncharacterized protein</fullName>
    </submittedName>
</protein>
<reference evidence="1 2" key="1">
    <citation type="submission" date="2021-11" db="EMBL/GenBank/DDBJ databases">
        <authorList>
            <person name="Liang Q."/>
            <person name="Mou H."/>
            <person name="Liu Z."/>
        </authorList>
    </citation>
    <scope>NUCLEOTIDE SEQUENCE [LARGE SCALE GENOMIC DNA]</scope>
    <source>
        <strain evidence="1 2">CHU3</strain>
    </source>
</reference>
<evidence type="ECO:0000313" key="2">
    <source>
        <dbReference type="Proteomes" id="UP001209701"/>
    </source>
</evidence>
<keyword evidence="2" id="KW-1185">Reference proteome</keyword>
<gene>
    <name evidence="1" type="ORF">LNV07_17820</name>
</gene>
<comment type="caution">
    <text evidence="1">The sequence shown here is derived from an EMBL/GenBank/DDBJ whole genome shotgun (WGS) entry which is preliminary data.</text>
</comment>
<accession>A0ABT2YIR5</accession>
<name>A0ABT2YIR5_9BURK</name>
<evidence type="ECO:0000313" key="1">
    <source>
        <dbReference type="EMBL" id="MCV2369945.1"/>
    </source>
</evidence>